<evidence type="ECO:0000256" key="1">
    <source>
        <dbReference type="ARBA" id="ARBA00001971"/>
    </source>
</evidence>
<evidence type="ECO:0000256" key="5">
    <source>
        <dbReference type="ARBA" id="ARBA00022617"/>
    </source>
</evidence>
<dbReference type="OrthoDB" id="1470350at2759"/>
<comment type="cofactor">
    <cofactor evidence="1 13">
        <name>heme</name>
        <dbReference type="ChEBI" id="CHEBI:30413"/>
    </cofactor>
</comment>
<dbReference type="GO" id="GO:0016705">
    <property type="term" value="F:oxidoreductase activity, acting on paired donors, with incorporation or reduction of molecular oxygen"/>
    <property type="evidence" value="ECO:0007669"/>
    <property type="project" value="InterPro"/>
</dbReference>
<dbReference type="Pfam" id="PF00067">
    <property type="entry name" value="p450"/>
    <property type="match status" value="2"/>
</dbReference>
<evidence type="ECO:0000256" key="11">
    <source>
        <dbReference type="ARBA" id="ARBA00023033"/>
    </source>
</evidence>
<dbReference type="GO" id="GO:0016020">
    <property type="term" value="C:membrane"/>
    <property type="evidence" value="ECO:0007669"/>
    <property type="project" value="UniProtKB-SubCell"/>
</dbReference>
<dbReference type="HOGENOM" id="CLU_001570_25_2_1"/>
<evidence type="ECO:0008006" key="17">
    <source>
        <dbReference type="Google" id="ProtNLM"/>
    </source>
</evidence>
<keyword evidence="5 13" id="KW-0349">Heme</keyword>
<evidence type="ECO:0000256" key="6">
    <source>
        <dbReference type="ARBA" id="ARBA00022692"/>
    </source>
</evidence>
<dbReference type="InterPro" id="IPR050121">
    <property type="entry name" value="Cytochrome_P450_monoxygenase"/>
</dbReference>
<evidence type="ECO:0000256" key="13">
    <source>
        <dbReference type="PIRSR" id="PIRSR602401-1"/>
    </source>
</evidence>
<organism evidence="15 16">
    <name type="scientific">Piloderma croceum (strain F 1598)</name>
    <dbReference type="NCBI Taxonomy" id="765440"/>
    <lineage>
        <taxon>Eukaryota</taxon>
        <taxon>Fungi</taxon>
        <taxon>Dikarya</taxon>
        <taxon>Basidiomycota</taxon>
        <taxon>Agaricomycotina</taxon>
        <taxon>Agaricomycetes</taxon>
        <taxon>Agaricomycetidae</taxon>
        <taxon>Atheliales</taxon>
        <taxon>Atheliaceae</taxon>
        <taxon>Piloderma</taxon>
    </lineage>
</organism>
<evidence type="ECO:0000256" key="7">
    <source>
        <dbReference type="ARBA" id="ARBA00022723"/>
    </source>
</evidence>
<comment type="similarity">
    <text evidence="4">Belongs to the cytochrome P450 family.</text>
</comment>
<evidence type="ECO:0000313" key="16">
    <source>
        <dbReference type="Proteomes" id="UP000054166"/>
    </source>
</evidence>
<dbReference type="InterPro" id="IPR036396">
    <property type="entry name" value="Cyt_P450_sf"/>
</dbReference>
<feature type="transmembrane region" description="Helical" evidence="14">
    <location>
        <begin position="104"/>
        <end position="124"/>
    </location>
</feature>
<dbReference type="InterPro" id="IPR001128">
    <property type="entry name" value="Cyt_P450"/>
</dbReference>
<accession>A0A0C3FGA6</accession>
<evidence type="ECO:0000256" key="2">
    <source>
        <dbReference type="ARBA" id="ARBA00004370"/>
    </source>
</evidence>
<dbReference type="InParanoid" id="A0A0C3FGA6"/>
<evidence type="ECO:0000256" key="9">
    <source>
        <dbReference type="ARBA" id="ARBA00023002"/>
    </source>
</evidence>
<name>A0A0C3FGA6_PILCF</name>
<evidence type="ECO:0000256" key="10">
    <source>
        <dbReference type="ARBA" id="ARBA00023004"/>
    </source>
</evidence>
<keyword evidence="16" id="KW-1185">Reference proteome</keyword>
<dbReference type="STRING" id="765440.A0A0C3FGA6"/>
<keyword evidence="6 14" id="KW-0812">Transmembrane</keyword>
<gene>
    <name evidence="15" type="ORF">PILCRDRAFT_823969</name>
</gene>
<dbReference type="Gene3D" id="1.10.630.10">
    <property type="entry name" value="Cytochrome P450"/>
    <property type="match status" value="1"/>
</dbReference>
<keyword evidence="10 13" id="KW-0408">Iron</keyword>
<keyword evidence="12 14" id="KW-0472">Membrane</keyword>
<evidence type="ECO:0000256" key="14">
    <source>
        <dbReference type="SAM" id="Phobius"/>
    </source>
</evidence>
<evidence type="ECO:0000256" key="3">
    <source>
        <dbReference type="ARBA" id="ARBA00004721"/>
    </source>
</evidence>
<keyword evidence="9" id="KW-0560">Oxidoreductase</keyword>
<evidence type="ECO:0000256" key="12">
    <source>
        <dbReference type="ARBA" id="ARBA00023136"/>
    </source>
</evidence>
<reference evidence="15 16" key="1">
    <citation type="submission" date="2014-04" db="EMBL/GenBank/DDBJ databases">
        <authorList>
            <consortium name="DOE Joint Genome Institute"/>
            <person name="Kuo A."/>
            <person name="Tarkka M."/>
            <person name="Buscot F."/>
            <person name="Kohler A."/>
            <person name="Nagy L.G."/>
            <person name="Floudas D."/>
            <person name="Copeland A."/>
            <person name="Barry K.W."/>
            <person name="Cichocki N."/>
            <person name="Veneault-Fourrey C."/>
            <person name="LaButti K."/>
            <person name="Lindquist E.A."/>
            <person name="Lipzen A."/>
            <person name="Lundell T."/>
            <person name="Morin E."/>
            <person name="Murat C."/>
            <person name="Sun H."/>
            <person name="Tunlid A."/>
            <person name="Henrissat B."/>
            <person name="Grigoriev I.V."/>
            <person name="Hibbett D.S."/>
            <person name="Martin F."/>
            <person name="Nordberg H.P."/>
            <person name="Cantor M.N."/>
            <person name="Hua S.X."/>
        </authorList>
    </citation>
    <scope>NUCLEOTIDE SEQUENCE [LARGE SCALE GENOMIC DNA]</scope>
    <source>
        <strain evidence="15 16">F 1598</strain>
    </source>
</reference>
<dbReference type="Proteomes" id="UP000054166">
    <property type="component" value="Unassembled WGS sequence"/>
</dbReference>
<reference evidence="16" key="2">
    <citation type="submission" date="2015-01" db="EMBL/GenBank/DDBJ databases">
        <title>Evolutionary Origins and Diversification of the Mycorrhizal Mutualists.</title>
        <authorList>
            <consortium name="DOE Joint Genome Institute"/>
            <consortium name="Mycorrhizal Genomics Consortium"/>
            <person name="Kohler A."/>
            <person name="Kuo A."/>
            <person name="Nagy L.G."/>
            <person name="Floudas D."/>
            <person name="Copeland A."/>
            <person name="Barry K.W."/>
            <person name="Cichocki N."/>
            <person name="Veneault-Fourrey C."/>
            <person name="LaButti K."/>
            <person name="Lindquist E.A."/>
            <person name="Lipzen A."/>
            <person name="Lundell T."/>
            <person name="Morin E."/>
            <person name="Murat C."/>
            <person name="Riley R."/>
            <person name="Ohm R."/>
            <person name="Sun H."/>
            <person name="Tunlid A."/>
            <person name="Henrissat B."/>
            <person name="Grigoriev I.V."/>
            <person name="Hibbett D.S."/>
            <person name="Martin F."/>
        </authorList>
    </citation>
    <scope>NUCLEOTIDE SEQUENCE [LARGE SCALE GENOMIC DNA]</scope>
    <source>
        <strain evidence="16">F 1598</strain>
    </source>
</reference>
<dbReference type="GO" id="GO:0004497">
    <property type="term" value="F:monooxygenase activity"/>
    <property type="evidence" value="ECO:0007669"/>
    <property type="project" value="UniProtKB-KW"/>
</dbReference>
<dbReference type="EMBL" id="KN833013">
    <property type="protein sequence ID" value="KIM78864.1"/>
    <property type="molecule type" value="Genomic_DNA"/>
</dbReference>
<dbReference type="GO" id="GO:0005506">
    <property type="term" value="F:iron ion binding"/>
    <property type="evidence" value="ECO:0007669"/>
    <property type="project" value="InterPro"/>
</dbReference>
<dbReference type="PRINTS" id="PR00463">
    <property type="entry name" value="EP450I"/>
</dbReference>
<keyword evidence="8 14" id="KW-1133">Transmembrane helix</keyword>
<dbReference type="PANTHER" id="PTHR24305:SF166">
    <property type="entry name" value="CYTOCHROME P450 12A4, MITOCHONDRIAL-RELATED"/>
    <property type="match status" value="1"/>
</dbReference>
<sequence>MHLSVPNVSMIVSNSCGDTDDYAPGHIHSSLTIQYQHWSDFDMVSVAPSILETRSGRSTQGSTISSETIFIAGVLVLCIYSIVKFLRPFLALYGHLRRAQAIGLPMKVIPFPPGLFSFFAFQIIRRLGLLTPGTKLHRLLSMGRPDGYDLHKEMGDVFVTVSPAGLTLIVADPKIATHVNSKRAEFPKPPNTGAIINIYGRNVINADGEVWRFHRRVTGPVFSERIHRVVWQESMNQAHLMMQSWLPSTNRVDIVRIPSFGNDTLRLGLNIITSAAYGCPLGWNENPPCASSTSLSYHASVEQLTEHLMSIFLTPRWLLRFAWRDSTWGRAWEAYTAFGSYMRGMLDRERAHLDAGDRTEDNLLTALIRAEEMADEKESRNMEPHEVMGNAFIFLFAGHETTANTLHYAMILLAQHPDIQELLLDEVDEVYDRAALEGRDQLEYELDFNRARWTFAIMSETLRIYTPTGVTNKWSATDQPITFEGQTYVIPQGTRISLNATGIHSNPKVWGDNAMEWVPSRWIIQDGDGNAPLITPQPSRAPSPMRRRSSDVFEKVSDSPSPVLRSAPLLSPFAALQQYSPRPMLSRSSSVCSATSSGTTSPHGIVKPAKGTFLPFSEGSRACSGKKFATVEFVAVFFTLFREHRVELEEGWTVERVGGILKGRKAGALTLQPPEAIPLRFVKR</sequence>
<dbReference type="AlphaFoldDB" id="A0A0C3FGA6"/>
<keyword evidence="11" id="KW-0503">Monooxygenase</keyword>
<dbReference type="PANTHER" id="PTHR24305">
    <property type="entry name" value="CYTOCHROME P450"/>
    <property type="match status" value="1"/>
</dbReference>
<evidence type="ECO:0000313" key="15">
    <source>
        <dbReference type="EMBL" id="KIM78864.1"/>
    </source>
</evidence>
<proteinExistence type="inferred from homology"/>
<protein>
    <recommendedName>
        <fullName evidence="17">Cytochrome P450</fullName>
    </recommendedName>
</protein>
<comment type="subcellular location">
    <subcellularLocation>
        <location evidence="2">Membrane</location>
    </subcellularLocation>
</comment>
<dbReference type="SUPFAM" id="SSF48264">
    <property type="entry name" value="Cytochrome P450"/>
    <property type="match status" value="1"/>
</dbReference>
<evidence type="ECO:0000256" key="4">
    <source>
        <dbReference type="ARBA" id="ARBA00010617"/>
    </source>
</evidence>
<dbReference type="GO" id="GO:0020037">
    <property type="term" value="F:heme binding"/>
    <property type="evidence" value="ECO:0007669"/>
    <property type="project" value="InterPro"/>
</dbReference>
<dbReference type="InterPro" id="IPR002401">
    <property type="entry name" value="Cyt_P450_E_grp-I"/>
</dbReference>
<feature type="transmembrane region" description="Helical" evidence="14">
    <location>
        <begin position="64"/>
        <end position="83"/>
    </location>
</feature>
<evidence type="ECO:0000256" key="8">
    <source>
        <dbReference type="ARBA" id="ARBA00022989"/>
    </source>
</evidence>
<dbReference type="PRINTS" id="PR00385">
    <property type="entry name" value="P450"/>
</dbReference>
<keyword evidence="7 13" id="KW-0479">Metal-binding</keyword>
<comment type="pathway">
    <text evidence="3">Secondary metabolite biosynthesis; terpenoid biosynthesis.</text>
</comment>
<feature type="binding site" description="axial binding residue" evidence="13">
    <location>
        <position position="623"/>
    </location>
    <ligand>
        <name>heme</name>
        <dbReference type="ChEBI" id="CHEBI:30413"/>
    </ligand>
    <ligandPart>
        <name>Fe</name>
        <dbReference type="ChEBI" id="CHEBI:18248"/>
    </ligandPart>
</feature>